<comment type="caution">
    <text evidence="2">The sequence shown here is derived from an EMBL/GenBank/DDBJ whole genome shotgun (WGS) entry which is preliminary data.</text>
</comment>
<evidence type="ECO:0000313" key="2">
    <source>
        <dbReference type="EMBL" id="KAI5061131.1"/>
    </source>
</evidence>
<evidence type="ECO:0000313" key="3">
    <source>
        <dbReference type="Proteomes" id="UP000886520"/>
    </source>
</evidence>
<feature type="region of interest" description="Disordered" evidence="1">
    <location>
        <begin position="56"/>
        <end position="76"/>
    </location>
</feature>
<gene>
    <name evidence="2" type="ORF">GOP47_0023636</name>
</gene>
<evidence type="ECO:0000256" key="1">
    <source>
        <dbReference type="SAM" id="MobiDB-lite"/>
    </source>
</evidence>
<protein>
    <submittedName>
        <fullName evidence="2">Uncharacterized protein</fullName>
    </submittedName>
</protein>
<dbReference type="AlphaFoldDB" id="A0A9D4U3V4"/>
<sequence length="492" mass="56374">MGGNYNADALCKDVFFPLFKLCDWIKHLQIDNCIVGGDFNMPSAVSSTVARFAMGKSAKRKTTKSTPTEQSPNKSLKKKLAFVSAEAEEIDVDTNPLPQPTNVVQDKVVNSEVIEDDDEDGNNALIASNIQLAAENYMPEKVMFVVSTCLCNGEETLITDIIKDSWDPMWLEADMEFEKEVSLKRELKFMSKKMFFVWEGNHRTKAWMEVITELFKEDKSRRVRVMCTLIDPRKVPEIALLASLQRMNVLNEHAVIKPLLRDVLINTNNICGSDTKEYIDSLKEEENKEEQREDTLRKEKSKIQKRISDRIGKVLLCIHPKLKAPRITREQYLIPTREADFKGWLVREIFLDRVESVAMSLLESSLESMEEPPTMPLDPTLRKYFDGVKLEARKRISPWNFKKRHNVLFLGFLNNLLSRSYLVKYQVFARHGVNKRSTSSTATLHKEATKKASKKDITSKSRGYGEKDIHTQEIAEILVESDNVLGPCLTWS</sequence>
<feature type="compositionally biased region" description="Basic and acidic residues" evidence="1">
    <location>
        <begin position="444"/>
        <end position="463"/>
    </location>
</feature>
<accession>A0A9D4U3V4</accession>
<proteinExistence type="predicted"/>
<keyword evidence="3" id="KW-1185">Reference proteome</keyword>
<feature type="region of interest" description="Disordered" evidence="1">
    <location>
        <begin position="282"/>
        <end position="301"/>
    </location>
</feature>
<organism evidence="2 3">
    <name type="scientific">Adiantum capillus-veneris</name>
    <name type="common">Maidenhair fern</name>
    <dbReference type="NCBI Taxonomy" id="13818"/>
    <lineage>
        <taxon>Eukaryota</taxon>
        <taxon>Viridiplantae</taxon>
        <taxon>Streptophyta</taxon>
        <taxon>Embryophyta</taxon>
        <taxon>Tracheophyta</taxon>
        <taxon>Polypodiopsida</taxon>
        <taxon>Polypodiidae</taxon>
        <taxon>Polypodiales</taxon>
        <taxon>Pteridineae</taxon>
        <taxon>Pteridaceae</taxon>
        <taxon>Vittarioideae</taxon>
        <taxon>Adiantum</taxon>
    </lineage>
</organism>
<dbReference type="OrthoDB" id="1978473at2759"/>
<feature type="region of interest" description="Disordered" evidence="1">
    <location>
        <begin position="439"/>
        <end position="463"/>
    </location>
</feature>
<dbReference type="EMBL" id="JABFUD020000023">
    <property type="protein sequence ID" value="KAI5061131.1"/>
    <property type="molecule type" value="Genomic_DNA"/>
</dbReference>
<reference evidence="2" key="1">
    <citation type="submission" date="2021-01" db="EMBL/GenBank/DDBJ databases">
        <title>Adiantum capillus-veneris genome.</title>
        <authorList>
            <person name="Fang Y."/>
            <person name="Liao Q."/>
        </authorList>
    </citation>
    <scope>NUCLEOTIDE SEQUENCE</scope>
    <source>
        <strain evidence="2">H3</strain>
        <tissue evidence="2">Leaf</tissue>
    </source>
</reference>
<feature type="compositionally biased region" description="Polar residues" evidence="1">
    <location>
        <begin position="64"/>
        <end position="74"/>
    </location>
</feature>
<dbReference type="Proteomes" id="UP000886520">
    <property type="component" value="Chromosome 23"/>
</dbReference>
<name>A0A9D4U3V4_ADICA</name>